<evidence type="ECO:0000256" key="3">
    <source>
        <dbReference type="ARBA" id="ARBA00023295"/>
    </source>
</evidence>
<evidence type="ECO:0000259" key="4">
    <source>
        <dbReference type="Pfam" id="PF00933"/>
    </source>
</evidence>
<dbReference type="GO" id="GO:0009254">
    <property type="term" value="P:peptidoglycan turnover"/>
    <property type="evidence" value="ECO:0007669"/>
    <property type="project" value="TreeGrafter"/>
</dbReference>
<comment type="similarity">
    <text evidence="1">Belongs to the glycosyl hydrolase 3 family.</text>
</comment>
<organism evidence="5 6">
    <name type="scientific">Candidatus Jorgensenbacteria bacterium GW2011_GWA2_45_9</name>
    <dbReference type="NCBI Taxonomy" id="1618663"/>
    <lineage>
        <taxon>Bacteria</taxon>
        <taxon>Candidatus Joergenseniibacteriota</taxon>
    </lineage>
</organism>
<dbReference type="InterPro" id="IPR001764">
    <property type="entry name" value="Glyco_hydro_3_N"/>
</dbReference>
<proteinExistence type="inferred from homology"/>
<protein>
    <submittedName>
        <fullName evidence="5">Glycoside hydrolase family 3 domain protein</fullName>
    </submittedName>
</protein>
<keyword evidence="2 5" id="KW-0378">Hydrolase</keyword>
<accession>A0A0G1N509</accession>
<dbReference type="InterPro" id="IPR036962">
    <property type="entry name" value="Glyco_hydro_3_N_sf"/>
</dbReference>
<dbReference type="Proteomes" id="UP000034727">
    <property type="component" value="Unassembled WGS sequence"/>
</dbReference>
<feature type="domain" description="Glycoside hydrolase family 3 N-terminal" evidence="4">
    <location>
        <begin position="19"/>
        <end position="355"/>
    </location>
</feature>
<evidence type="ECO:0000313" key="5">
    <source>
        <dbReference type="EMBL" id="KKU15691.1"/>
    </source>
</evidence>
<reference evidence="5 6" key="1">
    <citation type="journal article" date="2015" name="Nature">
        <title>rRNA introns, odd ribosomes, and small enigmatic genomes across a large radiation of phyla.</title>
        <authorList>
            <person name="Brown C.T."/>
            <person name="Hug L.A."/>
            <person name="Thomas B.C."/>
            <person name="Sharon I."/>
            <person name="Castelle C.J."/>
            <person name="Singh A."/>
            <person name="Wilkins M.J."/>
            <person name="Williams K.H."/>
            <person name="Banfield J.F."/>
        </authorList>
    </citation>
    <scope>NUCLEOTIDE SEQUENCE [LARGE SCALE GENOMIC DNA]</scope>
</reference>
<dbReference type="GO" id="GO:0005975">
    <property type="term" value="P:carbohydrate metabolic process"/>
    <property type="evidence" value="ECO:0007669"/>
    <property type="project" value="InterPro"/>
</dbReference>
<dbReference type="SUPFAM" id="SSF51445">
    <property type="entry name" value="(Trans)glycosidases"/>
    <property type="match status" value="1"/>
</dbReference>
<dbReference type="PATRIC" id="fig|1618663.3.peg.129"/>
<keyword evidence="3" id="KW-0326">Glycosidase</keyword>
<dbReference type="PANTHER" id="PTHR30480">
    <property type="entry name" value="BETA-HEXOSAMINIDASE-RELATED"/>
    <property type="match status" value="1"/>
</dbReference>
<name>A0A0G1N509_9BACT</name>
<dbReference type="Gene3D" id="3.20.20.300">
    <property type="entry name" value="Glycoside hydrolase, family 3, N-terminal domain"/>
    <property type="match status" value="1"/>
</dbReference>
<evidence type="ECO:0000256" key="1">
    <source>
        <dbReference type="ARBA" id="ARBA00005336"/>
    </source>
</evidence>
<dbReference type="InterPro" id="IPR017853">
    <property type="entry name" value="GH"/>
</dbReference>
<evidence type="ECO:0000256" key="2">
    <source>
        <dbReference type="ARBA" id="ARBA00022801"/>
    </source>
</evidence>
<dbReference type="Pfam" id="PF00933">
    <property type="entry name" value="Glyco_hydro_3"/>
    <property type="match status" value="1"/>
</dbReference>
<dbReference type="GO" id="GO:0004553">
    <property type="term" value="F:hydrolase activity, hydrolyzing O-glycosyl compounds"/>
    <property type="evidence" value="ECO:0007669"/>
    <property type="project" value="InterPro"/>
</dbReference>
<dbReference type="InterPro" id="IPR050226">
    <property type="entry name" value="NagZ_Beta-hexosaminidase"/>
</dbReference>
<dbReference type="PANTHER" id="PTHR30480:SF16">
    <property type="entry name" value="GLYCOSIDE HYDROLASE FAMILY 3 DOMAIN PROTEIN"/>
    <property type="match status" value="1"/>
</dbReference>
<gene>
    <name evidence="5" type="ORF">UX22_C0004G0012</name>
</gene>
<sequence>MNNRAASGAVSTKLSDDKLKEEIGQMIMTGFRGTEVSENSDVYKMIKDIKIGGVVLFDYDIPSSSFPRNIINYEQTKKLVSDIQKYSAIPLFVAIDAEGGNVNRLARKYGFLPIVSAEKMGRDKTLQTTYKESAELTVELKGLGFNMNLAPVVDVNLNPENPVIGALERSFSSDSKEVARQAKVFIENHLKNDIVAVAKHFPGQGSATKDSHNETADITNTYKYEELLPYQNLNNEGLLKAVMVAHIINKNIDKNYPATLSPAFLQNILRNQIGFTGVIISDDMQMAAISDNYELDEAIITAINAGIDVVIVSNNGPDGYDKDMAQKVRDIIFNAIKEGKIKEWRITESYNRILDLKKEFGIIFSAKINE</sequence>
<dbReference type="AlphaFoldDB" id="A0A0G1N509"/>
<comment type="caution">
    <text evidence="5">The sequence shown here is derived from an EMBL/GenBank/DDBJ whole genome shotgun (WGS) entry which is preliminary data.</text>
</comment>
<dbReference type="EMBL" id="LCLJ01000004">
    <property type="protein sequence ID" value="KKU15691.1"/>
    <property type="molecule type" value="Genomic_DNA"/>
</dbReference>
<evidence type="ECO:0000313" key="6">
    <source>
        <dbReference type="Proteomes" id="UP000034727"/>
    </source>
</evidence>